<gene>
    <name evidence="2" type="ORF">QQX98_008241</name>
</gene>
<dbReference type="EMBL" id="JAZAVJ010000146">
    <property type="protein sequence ID" value="KAK7409579.1"/>
    <property type="molecule type" value="Genomic_DNA"/>
</dbReference>
<comment type="caution">
    <text evidence="2">The sequence shown here is derived from an EMBL/GenBank/DDBJ whole genome shotgun (WGS) entry which is preliminary data.</text>
</comment>
<sequence>MKQQPKPTSPRRRRHAAMRDDERPDDQGERARSERGPVIANPPGQSLPPTVATRPTIAAVTAIVTVTDILSPILRAEPPTPTTSFLVTGLDGIVIATLPTRLAATVDPGLEVGTVAAATPLPQPNGTGPAALL</sequence>
<organism evidence="2 3">
    <name type="scientific">Neonectria punicea</name>
    <dbReference type="NCBI Taxonomy" id="979145"/>
    <lineage>
        <taxon>Eukaryota</taxon>
        <taxon>Fungi</taxon>
        <taxon>Dikarya</taxon>
        <taxon>Ascomycota</taxon>
        <taxon>Pezizomycotina</taxon>
        <taxon>Sordariomycetes</taxon>
        <taxon>Hypocreomycetidae</taxon>
        <taxon>Hypocreales</taxon>
        <taxon>Nectriaceae</taxon>
        <taxon>Neonectria</taxon>
    </lineage>
</organism>
<dbReference type="Proteomes" id="UP001498476">
    <property type="component" value="Unassembled WGS sequence"/>
</dbReference>
<keyword evidence="3" id="KW-1185">Reference proteome</keyword>
<evidence type="ECO:0000313" key="3">
    <source>
        <dbReference type="Proteomes" id="UP001498476"/>
    </source>
</evidence>
<evidence type="ECO:0000256" key="1">
    <source>
        <dbReference type="SAM" id="MobiDB-lite"/>
    </source>
</evidence>
<accession>A0ABR1GVM2</accession>
<reference evidence="2 3" key="1">
    <citation type="journal article" date="2025" name="Microbiol. Resour. Announc.">
        <title>Draft genome sequences for Neonectria magnoliae and Neonectria punicea, canker pathogens of Liriodendron tulipifera and Acer saccharum in West Virginia.</title>
        <authorList>
            <person name="Petronek H.M."/>
            <person name="Kasson M.T."/>
            <person name="Metheny A.M."/>
            <person name="Stauder C.M."/>
            <person name="Lovett B."/>
            <person name="Lynch S.C."/>
            <person name="Garnas J.R."/>
            <person name="Kasson L.R."/>
            <person name="Stajich J.E."/>
        </authorList>
    </citation>
    <scope>NUCLEOTIDE SEQUENCE [LARGE SCALE GENOMIC DNA]</scope>
    <source>
        <strain evidence="2 3">NRRL 64653</strain>
    </source>
</reference>
<proteinExistence type="predicted"/>
<name>A0ABR1GVM2_9HYPO</name>
<feature type="compositionally biased region" description="Basic and acidic residues" evidence="1">
    <location>
        <begin position="17"/>
        <end position="35"/>
    </location>
</feature>
<feature type="region of interest" description="Disordered" evidence="1">
    <location>
        <begin position="1"/>
        <end position="52"/>
    </location>
</feature>
<evidence type="ECO:0000313" key="2">
    <source>
        <dbReference type="EMBL" id="KAK7409579.1"/>
    </source>
</evidence>
<protein>
    <submittedName>
        <fullName evidence="2">Uncharacterized protein</fullName>
    </submittedName>
</protein>